<gene>
    <name evidence="1" type="ORF">SBF1_5120001</name>
</gene>
<organism evidence="1 2">
    <name type="scientific">Candidatus Desulfosporosinus infrequens</name>
    <dbReference type="NCBI Taxonomy" id="2043169"/>
    <lineage>
        <taxon>Bacteria</taxon>
        <taxon>Bacillati</taxon>
        <taxon>Bacillota</taxon>
        <taxon>Clostridia</taxon>
        <taxon>Eubacteriales</taxon>
        <taxon>Desulfitobacteriaceae</taxon>
        <taxon>Desulfosporosinus</taxon>
    </lineage>
</organism>
<name>A0A2U3LI84_9FIRM</name>
<proteinExistence type="predicted"/>
<dbReference type="EMBL" id="OMOF01000460">
    <property type="protein sequence ID" value="SPF51529.1"/>
    <property type="molecule type" value="Genomic_DNA"/>
</dbReference>
<sequence length="46" mass="5317">MGLFEKLLCKNNKRPVNPERLLSLKKYLVLGCYKVGHQASIWTDLV</sequence>
<reference evidence="2" key="1">
    <citation type="submission" date="2018-02" db="EMBL/GenBank/DDBJ databases">
        <authorList>
            <person name="Hausmann B."/>
        </authorList>
    </citation>
    <scope>NUCLEOTIDE SEQUENCE [LARGE SCALE GENOMIC DNA]</scope>
    <source>
        <strain evidence="2">Peat soil MAG SbF1</strain>
    </source>
</reference>
<evidence type="ECO:0000313" key="1">
    <source>
        <dbReference type="EMBL" id="SPF51529.1"/>
    </source>
</evidence>
<dbReference type="AlphaFoldDB" id="A0A2U3LI84"/>
<dbReference type="Proteomes" id="UP000238916">
    <property type="component" value="Unassembled WGS sequence"/>
</dbReference>
<accession>A0A2U3LI84</accession>
<protein>
    <submittedName>
        <fullName evidence="1">Uncharacterized protein</fullName>
    </submittedName>
</protein>
<evidence type="ECO:0000313" key="2">
    <source>
        <dbReference type="Proteomes" id="UP000238916"/>
    </source>
</evidence>